<reference evidence="1 2" key="1">
    <citation type="submission" date="2016-11" db="EMBL/GenBank/DDBJ databases">
        <title>Comparative genomics of Bartonella apis.</title>
        <authorList>
            <person name="Engel P."/>
        </authorList>
    </citation>
    <scope>NUCLEOTIDE SEQUENCE [LARGE SCALE GENOMIC DNA]</scope>
    <source>
        <strain evidence="1 2">BBC0178</strain>
    </source>
</reference>
<gene>
    <name evidence="1" type="ORF">BBC0178_016150</name>
</gene>
<keyword evidence="2" id="KW-1185">Reference proteome</keyword>
<protein>
    <submittedName>
        <fullName evidence="1">Uncharacterized protein</fullName>
    </submittedName>
</protein>
<dbReference type="Proteomes" id="UP000189660">
    <property type="component" value="Chromosome"/>
</dbReference>
<name>A0A1U9MC21_9HYPH</name>
<evidence type="ECO:0000313" key="2">
    <source>
        <dbReference type="Proteomes" id="UP000189660"/>
    </source>
</evidence>
<dbReference type="AlphaFoldDB" id="A0A1U9MC21"/>
<proteinExistence type="predicted"/>
<dbReference type="KEGG" id="bapa:BBC0178_016150"/>
<evidence type="ECO:0000313" key="1">
    <source>
        <dbReference type="EMBL" id="AQT43070.1"/>
    </source>
</evidence>
<accession>A0A1U9MC21</accession>
<sequence>MQMPLIRHENRYVGYDKNFEFSSWNDVSVQTGLYIGFSFKLLFHALIEI</sequence>
<organism evidence="1 2">
    <name type="scientific">Bartonella apihabitans</name>
    <dbReference type="NCBI Taxonomy" id="2750929"/>
    <lineage>
        <taxon>Bacteria</taxon>
        <taxon>Pseudomonadati</taxon>
        <taxon>Pseudomonadota</taxon>
        <taxon>Alphaproteobacteria</taxon>
        <taxon>Hyphomicrobiales</taxon>
        <taxon>Bartonellaceae</taxon>
        <taxon>Bartonella</taxon>
    </lineage>
</organism>
<dbReference type="EMBL" id="CP015820">
    <property type="protein sequence ID" value="AQT43070.1"/>
    <property type="molecule type" value="Genomic_DNA"/>
</dbReference>